<sequence length="63" mass="6611">MNHDDDAPTVTDGEPDPDDPLSALSPSNTPSIPGSGRKWFAILVSLLLLSGGLYAFAMLLLSL</sequence>
<keyword evidence="4" id="KW-1185">Reference proteome</keyword>
<evidence type="ECO:0000313" key="4">
    <source>
        <dbReference type="Proteomes" id="UP001595660"/>
    </source>
</evidence>
<proteinExistence type="predicted"/>
<dbReference type="RefSeq" id="WP_232571264.1">
    <property type="nucleotide sequence ID" value="NZ_CP089466.1"/>
</dbReference>
<keyword evidence="2" id="KW-0812">Transmembrane</keyword>
<organism evidence="3 4">
    <name type="scientific">Halobacterium litoreum</name>
    <dbReference type="NCBI Taxonomy" id="2039234"/>
    <lineage>
        <taxon>Archaea</taxon>
        <taxon>Methanobacteriati</taxon>
        <taxon>Methanobacteriota</taxon>
        <taxon>Stenosarchaea group</taxon>
        <taxon>Halobacteria</taxon>
        <taxon>Halobacteriales</taxon>
        <taxon>Halobacteriaceae</taxon>
        <taxon>Halobacterium</taxon>
    </lineage>
</organism>
<keyword evidence="2" id="KW-1133">Transmembrane helix</keyword>
<evidence type="ECO:0000256" key="2">
    <source>
        <dbReference type="SAM" id="Phobius"/>
    </source>
</evidence>
<keyword evidence="2" id="KW-0472">Membrane</keyword>
<name>A0ABD5NEI2_9EURY</name>
<comment type="caution">
    <text evidence="3">The sequence shown here is derived from an EMBL/GenBank/DDBJ whole genome shotgun (WGS) entry which is preliminary data.</text>
</comment>
<feature type="region of interest" description="Disordered" evidence="1">
    <location>
        <begin position="1"/>
        <end position="34"/>
    </location>
</feature>
<feature type="transmembrane region" description="Helical" evidence="2">
    <location>
        <begin position="39"/>
        <end position="61"/>
    </location>
</feature>
<dbReference type="AlphaFoldDB" id="A0ABD5NEI2"/>
<dbReference type="EMBL" id="JBHRWN010000002">
    <property type="protein sequence ID" value="MFC3477611.1"/>
    <property type="molecule type" value="Genomic_DNA"/>
</dbReference>
<dbReference type="GeneID" id="69116458"/>
<reference evidence="3 4" key="1">
    <citation type="journal article" date="2019" name="Int. J. Syst. Evol. Microbiol.">
        <title>The Global Catalogue of Microorganisms (GCM) 10K type strain sequencing project: providing services to taxonomists for standard genome sequencing and annotation.</title>
        <authorList>
            <consortium name="The Broad Institute Genomics Platform"/>
            <consortium name="The Broad Institute Genome Sequencing Center for Infectious Disease"/>
            <person name="Wu L."/>
            <person name="Ma J."/>
        </authorList>
    </citation>
    <scope>NUCLEOTIDE SEQUENCE [LARGE SCALE GENOMIC DNA]</scope>
    <source>
        <strain evidence="3 4">CGMCC 1.12562</strain>
    </source>
</reference>
<gene>
    <name evidence="3" type="ORF">ACFOKC_07720</name>
</gene>
<protein>
    <submittedName>
        <fullName evidence="3">Uncharacterized protein</fullName>
    </submittedName>
</protein>
<evidence type="ECO:0000313" key="3">
    <source>
        <dbReference type="EMBL" id="MFC3477611.1"/>
    </source>
</evidence>
<dbReference type="Proteomes" id="UP001595660">
    <property type="component" value="Unassembled WGS sequence"/>
</dbReference>
<accession>A0ABD5NEI2</accession>
<evidence type="ECO:0000256" key="1">
    <source>
        <dbReference type="SAM" id="MobiDB-lite"/>
    </source>
</evidence>